<accession>A0A927MPH9</accession>
<evidence type="ECO:0000313" key="2">
    <source>
        <dbReference type="Proteomes" id="UP000638648"/>
    </source>
</evidence>
<dbReference type="EMBL" id="JADBEM010000001">
    <property type="protein sequence ID" value="MBE1604299.1"/>
    <property type="molecule type" value="Genomic_DNA"/>
</dbReference>
<proteinExistence type="predicted"/>
<name>A0A927MPH9_9ACTN</name>
<dbReference type="RefSeq" id="WP_192748869.1">
    <property type="nucleotide sequence ID" value="NZ_BAABJL010000045.1"/>
</dbReference>
<gene>
    <name evidence="1" type="ORF">HEB94_001147</name>
</gene>
<dbReference type="Proteomes" id="UP000638648">
    <property type="component" value="Unassembled WGS sequence"/>
</dbReference>
<comment type="caution">
    <text evidence="1">The sequence shown here is derived from an EMBL/GenBank/DDBJ whole genome shotgun (WGS) entry which is preliminary data.</text>
</comment>
<dbReference type="AlphaFoldDB" id="A0A927MPH9"/>
<sequence length="420" mass="46763">MSSEDLTVLVDRLRRDRRRDPYRGRQEYARAARDLAQACEQLLACGEAKQTVSVLRKAVDRITNAMLSMDDSSGIVGDQLDRMMGLYARACAAAPPTPRSLAAWLVKLRCDGPGWPNVVLCDFAPALGERGIAEVERLVAQRAETVGYAPPVDILAVAPESLGSILAVRDLREQLAEVSGDVDRHVAVLAEDLVSAVQYERIVLALREAGRRQEAIEWARRGLADKMDWPHADQLRDTLVGMLLDEGDTVAALDVRRAEFERKPTVAAYRSLANAAAAVGADDLVPWALAVLYERVAEQPVYASELIGLLLTVGRDEDAWRLSLQHRRWVGESLWLTLLERRGVHHPGEVIGLYQEEVERHILDSYDTYRYQRAVALLHSLRSACQSAGDQEAFPAYVADLRLRHRRRPALLRELDAAGL</sequence>
<keyword evidence="2" id="KW-1185">Reference proteome</keyword>
<protein>
    <submittedName>
        <fullName evidence="1">Uncharacterized protein</fullName>
    </submittedName>
</protein>
<reference evidence="1" key="1">
    <citation type="submission" date="2020-10" db="EMBL/GenBank/DDBJ databases">
        <title>Sequencing the genomes of 1000 actinobacteria strains.</title>
        <authorList>
            <person name="Klenk H.-P."/>
        </authorList>
    </citation>
    <scope>NUCLEOTIDE SEQUENCE</scope>
    <source>
        <strain evidence="1">DSM 45354</strain>
    </source>
</reference>
<evidence type="ECO:0000313" key="1">
    <source>
        <dbReference type="EMBL" id="MBE1604299.1"/>
    </source>
</evidence>
<organism evidence="1 2">
    <name type="scientific">Actinopolymorpha pittospori</name>
    <dbReference type="NCBI Taxonomy" id="648752"/>
    <lineage>
        <taxon>Bacteria</taxon>
        <taxon>Bacillati</taxon>
        <taxon>Actinomycetota</taxon>
        <taxon>Actinomycetes</taxon>
        <taxon>Propionibacteriales</taxon>
        <taxon>Actinopolymorphaceae</taxon>
        <taxon>Actinopolymorpha</taxon>
    </lineage>
</organism>